<organism evidence="1 2">
    <name type="scientific">Paraburkholderia caballeronis</name>
    <dbReference type="NCBI Taxonomy" id="416943"/>
    <lineage>
        <taxon>Bacteria</taxon>
        <taxon>Pseudomonadati</taxon>
        <taxon>Pseudomonadota</taxon>
        <taxon>Betaproteobacteria</taxon>
        <taxon>Burkholderiales</taxon>
        <taxon>Burkholderiaceae</taxon>
        <taxon>Paraburkholderia</taxon>
    </lineage>
</organism>
<evidence type="ECO:0000313" key="2">
    <source>
        <dbReference type="Proteomes" id="UP000199120"/>
    </source>
</evidence>
<gene>
    <name evidence="1" type="ORF">SAMN05192542_1257</name>
</gene>
<dbReference type="RefSeq" id="WP_090548355.1">
    <property type="nucleotide sequence ID" value="NZ_FNSR01000002.1"/>
</dbReference>
<protein>
    <submittedName>
        <fullName evidence="1">Uncharacterized protein</fullName>
    </submittedName>
</protein>
<dbReference type="AlphaFoldDB" id="A0A1H7VGM6"/>
<reference evidence="2" key="1">
    <citation type="submission" date="2016-10" db="EMBL/GenBank/DDBJ databases">
        <authorList>
            <person name="Varghese N."/>
            <person name="Submissions S."/>
        </authorList>
    </citation>
    <scope>NUCLEOTIDE SEQUENCE [LARGE SCALE GENOMIC DNA]</scope>
    <source>
        <strain evidence="2">LMG 26416</strain>
    </source>
</reference>
<keyword evidence="2" id="KW-1185">Reference proteome</keyword>
<proteinExistence type="predicted"/>
<dbReference type="EMBL" id="FOAJ01000025">
    <property type="protein sequence ID" value="SEM08451.1"/>
    <property type="molecule type" value="Genomic_DNA"/>
</dbReference>
<evidence type="ECO:0000313" key="1">
    <source>
        <dbReference type="EMBL" id="SEM08451.1"/>
    </source>
</evidence>
<name>A0A1H7VGM6_9BURK</name>
<sequence length="61" mass="6088">MAIAAIVVSFVVTFLGGPTLIDRMSQHQQPAAQAGVVAQPAQSPAEAAAASTVVVAARVES</sequence>
<dbReference type="STRING" id="416943.SAMN05445871_4231"/>
<dbReference type="Proteomes" id="UP000199120">
    <property type="component" value="Unassembled WGS sequence"/>
</dbReference>
<accession>A0A1H7VGM6</accession>